<sequence length="163" mass="18161">MEDEFFSQYRRELAVSRAQEASPFGTAERALVCEELRSKSGFQLGDCGVQLVLDLFQARPRHARDVFGYELVPKMEVQQFPVRRRQRGDGTPGQHPFIDVVLVMAGDGEVRSAIPVRLAPVAFQPGEGVEPGTEEFGRGQPLDLRLGHDECVPDSDPRRVLLA</sequence>
<evidence type="ECO:0000313" key="2">
    <source>
        <dbReference type="EMBL" id="MFC4912211.1"/>
    </source>
</evidence>
<evidence type="ECO:0000256" key="1">
    <source>
        <dbReference type="SAM" id="MobiDB-lite"/>
    </source>
</evidence>
<keyword evidence="3" id="KW-1185">Reference proteome</keyword>
<evidence type="ECO:0000313" key="3">
    <source>
        <dbReference type="Proteomes" id="UP001595872"/>
    </source>
</evidence>
<gene>
    <name evidence="2" type="ORF">ACFPCY_33255</name>
</gene>
<organism evidence="2 3">
    <name type="scientific">Actinomadura gamaensis</name>
    <dbReference type="NCBI Taxonomy" id="1763541"/>
    <lineage>
        <taxon>Bacteria</taxon>
        <taxon>Bacillati</taxon>
        <taxon>Actinomycetota</taxon>
        <taxon>Actinomycetes</taxon>
        <taxon>Streptosporangiales</taxon>
        <taxon>Thermomonosporaceae</taxon>
        <taxon>Actinomadura</taxon>
    </lineage>
</organism>
<protein>
    <submittedName>
        <fullName evidence="2">Uncharacterized protein</fullName>
    </submittedName>
</protein>
<feature type="region of interest" description="Disordered" evidence="1">
    <location>
        <begin position="125"/>
        <end position="150"/>
    </location>
</feature>
<accession>A0ABV9U731</accession>
<dbReference type="Proteomes" id="UP001595872">
    <property type="component" value="Unassembled WGS sequence"/>
</dbReference>
<dbReference type="RefSeq" id="WP_378261886.1">
    <property type="nucleotide sequence ID" value="NZ_JBHSIT010000011.1"/>
</dbReference>
<dbReference type="EMBL" id="JBHSIT010000011">
    <property type="protein sequence ID" value="MFC4912211.1"/>
    <property type="molecule type" value="Genomic_DNA"/>
</dbReference>
<reference evidence="3" key="1">
    <citation type="journal article" date="2019" name="Int. J. Syst. Evol. Microbiol.">
        <title>The Global Catalogue of Microorganisms (GCM) 10K type strain sequencing project: providing services to taxonomists for standard genome sequencing and annotation.</title>
        <authorList>
            <consortium name="The Broad Institute Genomics Platform"/>
            <consortium name="The Broad Institute Genome Sequencing Center for Infectious Disease"/>
            <person name="Wu L."/>
            <person name="Ma J."/>
        </authorList>
    </citation>
    <scope>NUCLEOTIDE SEQUENCE [LARGE SCALE GENOMIC DNA]</scope>
    <source>
        <strain evidence="3">KLKA75</strain>
    </source>
</reference>
<name>A0ABV9U731_9ACTN</name>
<comment type="caution">
    <text evidence="2">The sequence shown here is derived from an EMBL/GenBank/DDBJ whole genome shotgun (WGS) entry which is preliminary data.</text>
</comment>
<proteinExistence type="predicted"/>